<keyword evidence="8" id="KW-1278">Translocase</keyword>
<feature type="domain" description="ABC transporter" evidence="11">
    <location>
        <begin position="2"/>
        <end position="244"/>
    </location>
</feature>
<comment type="caution">
    <text evidence="12">The sequence shown here is derived from an EMBL/GenBank/DDBJ whole genome shotgun (WGS) entry which is preliminary data.</text>
</comment>
<dbReference type="InterPro" id="IPR017871">
    <property type="entry name" value="ABC_transporter-like_CS"/>
</dbReference>
<dbReference type="GO" id="GO:0043190">
    <property type="term" value="C:ATP-binding cassette (ABC) transporter complex"/>
    <property type="evidence" value="ECO:0007669"/>
    <property type="project" value="TreeGrafter"/>
</dbReference>
<dbReference type="PANTHER" id="PTHR43553:SF23">
    <property type="entry name" value="ABC TRANSPORTER ATP-BINDING COMPONENT"/>
    <property type="match status" value="1"/>
</dbReference>
<keyword evidence="3" id="KW-0813">Transport</keyword>
<evidence type="ECO:0000256" key="10">
    <source>
        <dbReference type="ARBA" id="ARBA00025157"/>
    </source>
</evidence>
<reference evidence="12 13" key="1">
    <citation type="submission" date="2017-12" db="EMBL/GenBank/DDBJ databases">
        <title>Phylogenetic diversity of female urinary microbiome.</title>
        <authorList>
            <person name="Thomas-White K."/>
            <person name="Wolfe A.J."/>
        </authorList>
    </citation>
    <scope>NUCLEOTIDE SEQUENCE [LARGE SCALE GENOMIC DNA]</scope>
    <source>
        <strain evidence="12 13">UMB0119</strain>
    </source>
</reference>
<dbReference type="RefSeq" id="WP_101539681.1">
    <property type="nucleotide sequence ID" value="NZ_PKGS01000001.1"/>
</dbReference>
<dbReference type="Proteomes" id="UP000234335">
    <property type="component" value="Unassembled WGS sequence"/>
</dbReference>
<evidence type="ECO:0000256" key="2">
    <source>
        <dbReference type="ARBA" id="ARBA00005417"/>
    </source>
</evidence>
<comment type="subcellular location">
    <subcellularLocation>
        <location evidence="1">Cell membrane</location>
        <topology evidence="1">Peripheral membrane protein</topology>
    </subcellularLocation>
</comment>
<protein>
    <submittedName>
        <fullName evidence="12">ABC transporter ATP-binding protein</fullName>
    </submittedName>
</protein>
<dbReference type="Pfam" id="PF00005">
    <property type="entry name" value="ABC_tran"/>
    <property type="match status" value="2"/>
</dbReference>
<evidence type="ECO:0000256" key="4">
    <source>
        <dbReference type="ARBA" id="ARBA00022475"/>
    </source>
</evidence>
<evidence type="ECO:0000259" key="11">
    <source>
        <dbReference type="PROSITE" id="PS50893"/>
    </source>
</evidence>
<dbReference type="InterPro" id="IPR003439">
    <property type="entry name" value="ABC_transporter-like_ATP-bd"/>
</dbReference>
<evidence type="ECO:0000256" key="1">
    <source>
        <dbReference type="ARBA" id="ARBA00004202"/>
    </source>
</evidence>
<dbReference type="EMBL" id="PKGS01000001">
    <property type="protein sequence ID" value="PKZ17521.1"/>
    <property type="molecule type" value="Genomic_DNA"/>
</dbReference>
<feature type="domain" description="ABC transporter" evidence="11">
    <location>
        <begin position="272"/>
        <end position="468"/>
    </location>
</feature>
<dbReference type="PROSITE" id="PS50893">
    <property type="entry name" value="ABC_TRANSPORTER_2"/>
    <property type="match status" value="2"/>
</dbReference>
<dbReference type="GO" id="GO:0005524">
    <property type="term" value="F:ATP binding"/>
    <property type="evidence" value="ECO:0007669"/>
    <property type="project" value="UniProtKB-KW"/>
</dbReference>
<gene>
    <name evidence="12" type="ORF">CYJ34_02070</name>
</gene>
<comment type="similarity">
    <text evidence="2">Belongs to the ABC transporter superfamily.</text>
</comment>
<evidence type="ECO:0000313" key="13">
    <source>
        <dbReference type="Proteomes" id="UP000234335"/>
    </source>
</evidence>
<comment type="function">
    <text evidence="10">Probably part of an ABC transporter complex. Responsible for energy coupling to the transport system.</text>
</comment>
<dbReference type="PANTHER" id="PTHR43553">
    <property type="entry name" value="HEAVY METAL TRANSPORTER"/>
    <property type="match status" value="1"/>
</dbReference>
<dbReference type="InterPro" id="IPR050095">
    <property type="entry name" value="ECF_ABC_transporter_ATP-bd"/>
</dbReference>
<evidence type="ECO:0000256" key="9">
    <source>
        <dbReference type="ARBA" id="ARBA00023136"/>
    </source>
</evidence>
<evidence type="ECO:0000313" key="12">
    <source>
        <dbReference type="EMBL" id="PKZ17521.1"/>
    </source>
</evidence>
<evidence type="ECO:0000256" key="5">
    <source>
        <dbReference type="ARBA" id="ARBA00022737"/>
    </source>
</evidence>
<sequence length="468" mass="53600">MLEFKDFGLDYEDVDKKSYKILENVNINFEKGSVNVITGESGSGKSSIIKAINGIIPEIDKAKLSGRIEIDGKNIVDMTIADRSKFIATVFQNPKNQFYAVNSLDEIAFALENRNIERDEIFQTIDRYSNILGTEKLLDKDLLKLSGGQKQLVAITSVAVLDNDIYVFDEPSASLDKKAIEKLANVIKILKYMGKIIIIAEHRLYYLKNILDKLCIIKENNLIEYDKEEVNNDLIKTYNLRRLDEIGINEIKNEKWTRKSLDDKSYDHNHALKCINFYCKYKNSKRVLFDFNISFDPGIYFIIGENGIGKTSFIRNLCKLNKRQKSLVYYKDQKIKSSGDYISLVMQDVNYQLFTESVYKEISIVTEDEKIKDESLSKLGLIDKKNIHPQSLSGGQKQRLALALAYASPKKIVILDEPTSGLCMTNMQKTTEIIRNMKNMGKIVIIVTHDYEFIKMVNENVVEFLNGS</sequence>
<dbReference type="InterPro" id="IPR003593">
    <property type="entry name" value="AAA+_ATPase"/>
</dbReference>
<dbReference type="GO" id="GO:0016887">
    <property type="term" value="F:ATP hydrolysis activity"/>
    <property type="evidence" value="ECO:0007669"/>
    <property type="project" value="InterPro"/>
</dbReference>
<dbReference type="InterPro" id="IPR027417">
    <property type="entry name" value="P-loop_NTPase"/>
</dbReference>
<evidence type="ECO:0000256" key="3">
    <source>
        <dbReference type="ARBA" id="ARBA00022448"/>
    </source>
</evidence>
<dbReference type="SMART" id="SM00382">
    <property type="entry name" value="AAA"/>
    <property type="match status" value="2"/>
</dbReference>
<dbReference type="SUPFAM" id="SSF52540">
    <property type="entry name" value="P-loop containing nucleoside triphosphate hydrolases"/>
    <property type="match status" value="2"/>
</dbReference>
<keyword evidence="9" id="KW-0472">Membrane</keyword>
<organism evidence="12 13">
    <name type="scientific">Anaerococcus octavius</name>
    <dbReference type="NCBI Taxonomy" id="54007"/>
    <lineage>
        <taxon>Bacteria</taxon>
        <taxon>Bacillati</taxon>
        <taxon>Bacillota</taxon>
        <taxon>Tissierellia</taxon>
        <taxon>Tissierellales</taxon>
        <taxon>Peptoniphilaceae</taxon>
        <taxon>Anaerococcus</taxon>
    </lineage>
</organism>
<dbReference type="GO" id="GO:0042626">
    <property type="term" value="F:ATPase-coupled transmembrane transporter activity"/>
    <property type="evidence" value="ECO:0007669"/>
    <property type="project" value="TreeGrafter"/>
</dbReference>
<evidence type="ECO:0000256" key="7">
    <source>
        <dbReference type="ARBA" id="ARBA00022840"/>
    </source>
</evidence>
<keyword evidence="6" id="KW-0547">Nucleotide-binding</keyword>
<dbReference type="CDD" id="cd03225">
    <property type="entry name" value="ABC_cobalt_CbiO_domain1"/>
    <property type="match status" value="1"/>
</dbReference>
<dbReference type="PROSITE" id="PS00211">
    <property type="entry name" value="ABC_TRANSPORTER_1"/>
    <property type="match status" value="1"/>
</dbReference>
<keyword evidence="5" id="KW-0677">Repeat</keyword>
<accession>A0A2I1MBK6</accession>
<name>A0A2I1MBK6_9FIRM</name>
<evidence type="ECO:0000256" key="6">
    <source>
        <dbReference type="ARBA" id="ARBA00022741"/>
    </source>
</evidence>
<keyword evidence="13" id="KW-1185">Reference proteome</keyword>
<keyword evidence="4" id="KW-1003">Cell membrane</keyword>
<evidence type="ECO:0000256" key="8">
    <source>
        <dbReference type="ARBA" id="ARBA00022967"/>
    </source>
</evidence>
<dbReference type="Gene3D" id="3.40.50.300">
    <property type="entry name" value="P-loop containing nucleotide triphosphate hydrolases"/>
    <property type="match status" value="2"/>
</dbReference>
<dbReference type="InterPro" id="IPR015856">
    <property type="entry name" value="ABC_transpr_CbiO/EcfA_su"/>
</dbReference>
<proteinExistence type="inferred from homology"/>
<keyword evidence="7 12" id="KW-0067">ATP-binding</keyword>
<dbReference type="AlphaFoldDB" id="A0A2I1MBK6"/>